<dbReference type="PRINTS" id="PR00367">
    <property type="entry name" value="ETHRSPELEMNT"/>
</dbReference>
<evidence type="ECO:0000313" key="8">
    <source>
        <dbReference type="EMBL" id="ERN08709.1"/>
    </source>
</evidence>
<evidence type="ECO:0000313" key="9">
    <source>
        <dbReference type="Proteomes" id="UP000017836"/>
    </source>
</evidence>
<dbReference type="GO" id="GO:0003677">
    <property type="term" value="F:DNA binding"/>
    <property type="evidence" value="ECO:0007669"/>
    <property type="project" value="UniProtKB-KW"/>
</dbReference>
<dbReference type="InterPro" id="IPR036955">
    <property type="entry name" value="AP2/ERF_dom_sf"/>
</dbReference>
<proteinExistence type="predicted"/>
<keyword evidence="5" id="KW-0539">Nucleus</keyword>
<dbReference type="InterPro" id="IPR016177">
    <property type="entry name" value="DNA-bd_dom_sf"/>
</dbReference>
<feature type="domain" description="AP2/ERF" evidence="7">
    <location>
        <begin position="181"/>
        <end position="238"/>
    </location>
</feature>
<accession>W1PLT9</accession>
<name>W1PLT9_AMBTC</name>
<feature type="region of interest" description="Disordered" evidence="6">
    <location>
        <begin position="89"/>
        <end position="115"/>
    </location>
</feature>
<dbReference type="KEGG" id="atr:18436843"/>
<feature type="compositionally biased region" description="Low complexity" evidence="6">
    <location>
        <begin position="348"/>
        <end position="363"/>
    </location>
</feature>
<feature type="region of interest" description="Disordered" evidence="6">
    <location>
        <begin position="1"/>
        <end position="38"/>
    </location>
</feature>
<protein>
    <recommendedName>
        <fullName evidence="7">AP2/ERF domain-containing protein</fullName>
    </recommendedName>
</protein>
<dbReference type="EMBL" id="KI393256">
    <property type="protein sequence ID" value="ERN08709.1"/>
    <property type="molecule type" value="Genomic_DNA"/>
</dbReference>
<dbReference type="Gramene" id="ERN08709">
    <property type="protein sequence ID" value="ERN08709"/>
    <property type="gene ID" value="AMTR_s00017p00232330"/>
</dbReference>
<evidence type="ECO:0000259" key="7">
    <source>
        <dbReference type="PROSITE" id="PS51032"/>
    </source>
</evidence>
<feature type="region of interest" description="Disordered" evidence="6">
    <location>
        <begin position="346"/>
        <end position="371"/>
    </location>
</feature>
<dbReference type="SUPFAM" id="SSF54171">
    <property type="entry name" value="DNA-binding domain"/>
    <property type="match status" value="1"/>
</dbReference>
<dbReference type="GO" id="GO:0009873">
    <property type="term" value="P:ethylene-activated signaling pathway"/>
    <property type="evidence" value="ECO:0007669"/>
    <property type="project" value="InterPro"/>
</dbReference>
<evidence type="ECO:0000256" key="6">
    <source>
        <dbReference type="SAM" id="MobiDB-lite"/>
    </source>
</evidence>
<comment type="subcellular location">
    <subcellularLocation>
        <location evidence="1">Nucleus</location>
    </subcellularLocation>
</comment>
<dbReference type="GO" id="GO:0003700">
    <property type="term" value="F:DNA-binding transcription factor activity"/>
    <property type="evidence" value="ECO:0007669"/>
    <property type="project" value="InterPro"/>
</dbReference>
<dbReference type="PANTHER" id="PTHR31190">
    <property type="entry name" value="DNA-BINDING DOMAIN"/>
    <property type="match status" value="1"/>
</dbReference>
<dbReference type="InterPro" id="IPR001471">
    <property type="entry name" value="AP2/ERF_dom"/>
</dbReference>
<organism evidence="8 9">
    <name type="scientific">Amborella trichopoda</name>
    <dbReference type="NCBI Taxonomy" id="13333"/>
    <lineage>
        <taxon>Eukaryota</taxon>
        <taxon>Viridiplantae</taxon>
        <taxon>Streptophyta</taxon>
        <taxon>Embryophyta</taxon>
        <taxon>Tracheophyta</taxon>
        <taxon>Spermatophyta</taxon>
        <taxon>Magnoliopsida</taxon>
        <taxon>Amborellales</taxon>
        <taxon>Amborellaceae</taxon>
        <taxon>Amborella</taxon>
    </lineage>
</organism>
<keyword evidence="2" id="KW-0805">Transcription regulation</keyword>
<gene>
    <name evidence="8" type="ORF">AMTR_s00017p00232330</name>
</gene>
<dbReference type="InterPro" id="IPR044808">
    <property type="entry name" value="ERF_plant"/>
</dbReference>
<keyword evidence="3" id="KW-0238">DNA-binding</keyword>
<sequence>MCTKVAHRKGYSDEWLNFPAPENEEEGEGAAPSFGGYTSSQEMSAMVSALTHVVASEGPELRPEHWYSRQDLPNFSTSSYLVSSSTSSLVSSSSSSRLKRGREEDQPSGSDSGGLRFYQSCFPGASLGPFRQVSPLVGSEQGSTISHSGGGSSITVSASTIVTSSSSPSSISEENPERRRRYRGVRQRPWGKWAAEIRDPHKAARVWLGTFDTAESAARAYDEAALRFRGTRAKLNFPENVQLRPPINPNPSVSLSTIPSLSPLPTSSSYSPYRPDVQGGQSSFSFSHLPHDYIQYSQLLQSHQGLPRPPAQSLLDQCFNVGSSSSGIPAYPQGYPMVRTPVFQYGLPETQSQAPESSSPAAERYPTTSSG</sequence>
<dbReference type="CDD" id="cd00018">
    <property type="entry name" value="AP2"/>
    <property type="match status" value="1"/>
</dbReference>
<evidence type="ECO:0000256" key="1">
    <source>
        <dbReference type="ARBA" id="ARBA00004123"/>
    </source>
</evidence>
<dbReference type="AlphaFoldDB" id="W1PLT9"/>
<feature type="region of interest" description="Disordered" evidence="6">
    <location>
        <begin position="159"/>
        <end position="183"/>
    </location>
</feature>
<dbReference type="OMA" id="QQMGNLR"/>
<dbReference type="PANTHER" id="PTHR31190:SF473">
    <property type="entry name" value="OS05G0437100 PROTEIN"/>
    <property type="match status" value="1"/>
</dbReference>
<keyword evidence="4" id="KW-0804">Transcription</keyword>
<dbReference type="PROSITE" id="PS51032">
    <property type="entry name" value="AP2_ERF"/>
    <property type="match status" value="1"/>
</dbReference>
<evidence type="ECO:0000256" key="3">
    <source>
        <dbReference type="ARBA" id="ARBA00023125"/>
    </source>
</evidence>
<dbReference type="GO" id="GO:0005634">
    <property type="term" value="C:nucleus"/>
    <property type="evidence" value="ECO:0007669"/>
    <property type="project" value="UniProtKB-SubCell"/>
</dbReference>
<dbReference type="Gene3D" id="3.30.730.10">
    <property type="entry name" value="AP2/ERF domain"/>
    <property type="match status" value="1"/>
</dbReference>
<evidence type="ECO:0000256" key="5">
    <source>
        <dbReference type="ARBA" id="ARBA00023242"/>
    </source>
</evidence>
<reference evidence="9" key="1">
    <citation type="journal article" date="2013" name="Science">
        <title>The Amborella genome and the evolution of flowering plants.</title>
        <authorList>
            <consortium name="Amborella Genome Project"/>
        </authorList>
    </citation>
    <scope>NUCLEOTIDE SEQUENCE [LARGE SCALE GENOMIC DNA]</scope>
</reference>
<dbReference type="OrthoDB" id="1930739at2759"/>
<dbReference type="FunFam" id="3.30.730.10:FF:000001">
    <property type="entry name" value="Ethylene-responsive transcription factor 2"/>
    <property type="match status" value="1"/>
</dbReference>
<dbReference type="STRING" id="13333.W1PLT9"/>
<feature type="compositionally biased region" description="Low complexity" evidence="6">
    <location>
        <begin position="159"/>
        <end position="172"/>
    </location>
</feature>
<evidence type="ECO:0000256" key="2">
    <source>
        <dbReference type="ARBA" id="ARBA00023015"/>
    </source>
</evidence>
<dbReference type="HOGENOM" id="CLU_042594_2_5_1"/>
<dbReference type="eggNOG" id="ENOG502QV3S">
    <property type="taxonomic scope" value="Eukaryota"/>
</dbReference>
<dbReference type="SMART" id="SM00380">
    <property type="entry name" value="AP2"/>
    <property type="match status" value="1"/>
</dbReference>
<dbReference type="Proteomes" id="UP000017836">
    <property type="component" value="Unassembled WGS sequence"/>
</dbReference>
<evidence type="ECO:0000256" key="4">
    <source>
        <dbReference type="ARBA" id="ARBA00023163"/>
    </source>
</evidence>
<keyword evidence="9" id="KW-1185">Reference proteome</keyword>
<dbReference type="Pfam" id="PF00847">
    <property type="entry name" value="AP2"/>
    <property type="match status" value="1"/>
</dbReference>